<proteinExistence type="inferred from homology"/>
<feature type="coiled-coil region" evidence="4">
    <location>
        <begin position="329"/>
        <end position="489"/>
    </location>
</feature>
<protein>
    <recommendedName>
        <fullName evidence="3">Nuclease SbcCD subunit C</fullName>
    </recommendedName>
</protein>
<keyword evidence="4" id="KW-0175">Coiled coil</keyword>
<feature type="coiled-coil region" evidence="4">
    <location>
        <begin position="189"/>
        <end position="216"/>
    </location>
</feature>
<feature type="coiled-coil region" evidence="4">
    <location>
        <begin position="774"/>
        <end position="801"/>
    </location>
</feature>
<dbReference type="AlphaFoldDB" id="A0A1X6WME6"/>
<keyword evidence="7" id="KW-1185">Reference proteome</keyword>
<sequence>MQPISLKLENFGPYEDSLIDFSNFYAQSLFLITGKTGAGKTTIFDGMCYALYGSTSGGLRQGKEMRSNFAEIGKKTKVVFTFKQDKQTYEIVREPEQLVKKQRGEGFREQASIVNLTVFDENKKEINQLTKQKDVGPFLSELIQLNDQQFAQIVMLPQGEFRRFLNADSDNKEKVLRKLFNTYFYQNIAETLRQHKKKQETSLKEVKQELVLLTSQLEWQSAFDEKKTKDMYYQDILVLYKEQEIIYANEVQELADELVTLRENLKKNQELIQSETKIVDLFKEKNELADKLIALKGNSEEIKESQTYADLLSKAAKIETTFSGLRELKEQYKITLNNEQKVIQDKEKNERELAANRKVLSNLIAEEELIQKFEQKLKEIEASIPLFEKKNELEIKQEKLEQTLLRLVAEQEQLKKRTINLESEISKSQKIIEMKVSIIEEKYQLIKDEEDSLKKIEETKLHLKECQKIFVLKEQQMRLKKQKETLENEWQEKLRIQKQLKSDVAKAQIAKLSLDLIEGEACVVCGSLDHPNPSHGIEISKEEMNELESSLELAEESQLACKEQIIVLENELIFKKNELVSLEKEVKEAREIIQTYVEVATKESEWLTVLNQKHQLLTERVKEKVASLLQIEETEQALEGLKKETLEITDKASSQEQIIRNNENEALQLKVSYEELVTRLPKEWENALEMKEEAVKIKERVKVWHMTVESLNEKIANQNNQLLIETTTIENIAMQKSEREEKIQLEEKKVAAFLEASSLDETTLTELILNLDKLPVIEQKVKKYEQELHTFETNLEKIIHSLEGKEEPDLTQVVATQEKWVEQEKLQQEVLTTLQYRIKQNEKILNTITAKEMTMKVDLDALEELTELTNVMTGDGGNKLSMERFVLQTYLKRILERANEKLILLTHGRYQFELKEEQGSFKKKTGLEINIFDDNVGSLRGVNTLSGGESFIAALSLALSLAEVIQEEAGGIKIDAMFIDEGFGSLDEDALEMAIRSLESIEGDGRLIGIISHVRELKERIPQQLQIKSTLDGKSYVEERLEFE</sequence>
<gene>
    <name evidence="6" type="ORF">FM121_05350</name>
</gene>
<dbReference type="Pfam" id="PF13476">
    <property type="entry name" value="AAA_23"/>
    <property type="match status" value="1"/>
</dbReference>
<evidence type="ECO:0000256" key="3">
    <source>
        <dbReference type="ARBA" id="ARBA00013368"/>
    </source>
</evidence>
<dbReference type="InterPro" id="IPR027417">
    <property type="entry name" value="P-loop_NTPase"/>
</dbReference>
<dbReference type="PANTHER" id="PTHR32114">
    <property type="entry name" value="ABC TRANSPORTER ABCH.3"/>
    <property type="match status" value="1"/>
</dbReference>
<name>A0A1X6WME6_9ENTE</name>
<evidence type="ECO:0000256" key="2">
    <source>
        <dbReference type="ARBA" id="ARBA00011322"/>
    </source>
</evidence>
<evidence type="ECO:0000256" key="1">
    <source>
        <dbReference type="ARBA" id="ARBA00006930"/>
    </source>
</evidence>
<keyword evidence="6" id="KW-0269">Exonuclease</keyword>
<keyword evidence="6" id="KW-0378">Hydrolase</keyword>
<dbReference type="GO" id="GO:0004527">
    <property type="term" value="F:exonuclease activity"/>
    <property type="evidence" value="ECO:0007669"/>
    <property type="project" value="UniProtKB-KW"/>
</dbReference>
<reference evidence="7" key="1">
    <citation type="submission" date="2017-02" db="EMBL/GenBank/DDBJ databases">
        <authorList>
            <person name="Dridi B."/>
        </authorList>
    </citation>
    <scope>NUCLEOTIDE SEQUENCE [LARGE SCALE GENOMIC DNA]</scope>
    <source>
        <strain evidence="7">bH819</strain>
    </source>
</reference>
<dbReference type="SUPFAM" id="SSF52540">
    <property type="entry name" value="P-loop containing nucleoside triphosphate hydrolases"/>
    <property type="match status" value="2"/>
</dbReference>
<dbReference type="OrthoDB" id="9795626at2"/>
<feature type="coiled-coil region" evidence="4">
    <location>
        <begin position="537"/>
        <end position="599"/>
    </location>
</feature>
<dbReference type="GO" id="GO:0016887">
    <property type="term" value="F:ATP hydrolysis activity"/>
    <property type="evidence" value="ECO:0007669"/>
    <property type="project" value="InterPro"/>
</dbReference>
<dbReference type="RefSeq" id="WP_086951137.1">
    <property type="nucleotide sequence ID" value="NZ_FWFD01000008.1"/>
</dbReference>
<organism evidence="6 7">
    <name type="scientific">Vagococcus fluvialis bH819</name>
    <dbReference type="NCBI Taxonomy" id="1255619"/>
    <lineage>
        <taxon>Bacteria</taxon>
        <taxon>Bacillati</taxon>
        <taxon>Bacillota</taxon>
        <taxon>Bacilli</taxon>
        <taxon>Lactobacillales</taxon>
        <taxon>Enterococcaceae</taxon>
        <taxon>Vagococcus</taxon>
    </lineage>
</organism>
<dbReference type="Proteomes" id="UP000195918">
    <property type="component" value="Unassembled WGS sequence"/>
</dbReference>
<dbReference type="InterPro" id="IPR038729">
    <property type="entry name" value="Rad50/SbcC_AAA"/>
</dbReference>
<comment type="subunit">
    <text evidence="2">Heterodimer of SbcC and SbcD.</text>
</comment>
<dbReference type="Gene3D" id="3.40.50.300">
    <property type="entry name" value="P-loop containing nucleotide triphosphate hydrolases"/>
    <property type="match status" value="2"/>
</dbReference>
<dbReference type="Pfam" id="PF13558">
    <property type="entry name" value="SbcC_Walker_B"/>
    <property type="match status" value="1"/>
</dbReference>
<evidence type="ECO:0000256" key="4">
    <source>
        <dbReference type="SAM" id="Coils"/>
    </source>
</evidence>
<comment type="similarity">
    <text evidence="1">Belongs to the SMC family. SbcC subfamily.</text>
</comment>
<evidence type="ECO:0000259" key="5">
    <source>
        <dbReference type="Pfam" id="PF13476"/>
    </source>
</evidence>
<dbReference type="PANTHER" id="PTHR32114:SF2">
    <property type="entry name" value="ABC TRANSPORTER ABCH.3"/>
    <property type="match status" value="1"/>
</dbReference>
<evidence type="ECO:0000313" key="7">
    <source>
        <dbReference type="Proteomes" id="UP000195918"/>
    </source>
</evidence>
<dbReference type="EMBL" id="FWFD01000008">
    <property type="protein sequence ID" value="SLM85504.1"/>
    <property type="molecule type" value="Genomic_DNA"/>
</dbReference>
<evidence type="ECO:0000313" key="6">
    <source>
        <dbReference type="EMBL" id="SLM85504.1"/>
    </source>
</evidence>
<dbReference type="GO" id="GO:0006302">
    <property type="term" value="P:double-strand break repair"/>
    <property type="evidence" value="ECO:0007669"/>
    <property type="project" value="InterPro"/>
</dbReference>
<keyword evidence="6" id="KW-0540">Nuclease</keyword>
<feature type="domain" description="Rad50/SbcC-type AAA" evidence="5">
    <location>
        <begin position="5"/>
        <end position="218"/>
    </location>
</feature>
<feature type="coiled-coil region" evidence="4">
    <location>
        <begin position="624"/>
        <end position="651"/>
    </location>
</feature>
<accession>A0A1X6WME6</accession>